<accession>A7J782</accession>
<evidence type="ECO:0000313" key="1">
    <source>
        <dbReference type="EMBL" id="ABT15663.1"/>
    </source>
</evidence>
<proteinExistence type="predicted"/>
<dbReference type="RefSeq" id="YP_001426010.1">
    <property type="nucleotide sequence ID" value="NC_008603.1"/>
</dbReference>
<organism evidence="1 2">
    <name type="scientific">Paramecium bursaria Chlorella virus FR483</name>
    <name type="common">PBCV-FR483</name>
    <dbReference type="NCBI Taxonomy" id="399781"/>
    <lineage>
        <taxon>Viruses</taxon>
        <taxon>Varidnaviria</taxon>
        <taxon>Bamfordvirae</taxon>
        <taxon>Nucleocytoviricota</taxon>
        <taxon>Megaviricetes</taxon>
        <taxon>Algavirales</taxon>
        <taxon>Phycodnaviridae</taxon>
        <taxon>Chlorovirus</taxon>
        <taxon>Chlorovirus conductrix</taxon>
        <taxon>Paramecium bursaria Chlorella virus A1</taxon>
    </lineage>
</organism>
<dbReference type="GeneID" id="5469837"/>
<dbReference type="Proteomes" id="UP000204095">
    <property type="component" value="Segment"/>
</dbReference>
<sequence>MTCIDTTEYVRIKLAEHRKLGDHPLLILKQFLMHRKHLLEECHVTLGKMIIKSPDKHVVTGHVTDGDNAPHVFGIRDLLNSFVHKVAKVAQANVSAGKRAMSHVCWLFAEGFGCWELWLLGAFWLVKIQEQLMCFMPSWGTGVK</sequence>
<dbReference type="EMBL" id="DQ890022">
    <property type="protein sequence ID" value="ABT15663.1"/>
    <property type="molecule type" value="Genomic_DNA"/>
</dbReference>
<protein>
    <submittedName>
        <fullName evidence="1">Uncharacterized protein n378R</fullName>
    </submittedName>
</protein>
<organismHost>
    <name type="scientific">Paramecium bursaria</name>
    <dbReference type="NCBI Taxonomy" id="74790"/>
</organismHost>
<reference evidence="1 2" key="1">
    <citation type="journal article" date="2007" name="Virology">
        <title>Sequence and annotation of the 314-kb MT325 and the 321-kb FR483 viruses that infect Chlorella Pbi.</title>
        <authorList>
            <person name="Fitzgerald L.A."/>
            <person name="Graves M.V."/>
            <person name="Li X."/>
            <person name="Feldblyum T."/>
            <person name="Hartigan J."/>
            <person name="Van Etten J.L."/>
        </authorList>
    </citation>
    <scope>NUCLEOTIDE SEQUENCE [LARGE SCALE GENOMIC DNA]</scope>
    <source>
        <strain evidence="1 2">FR483</strain>
    </source>
</reference>
<dbReference type="KEGG" id="vg:5469837"/>
<evidence type="ECO:0000313" key="2">
    <source>
        <dbReference type="Proteomes" id="UP000204095"/>
    </source>
</evidence>
<gene>
    <name evidence="1" type="primary">n378R</name>
    <name evidence="1" type="ORF">FR483_n378R</name>
</gene>
<name>A7J782_PBCVF</name>